<organism evidence="1 2">
    <name type="scientific">Tatumella morbirosei</name>
    <dbReference type="NCBI Taxonomy" id="642227"/>
    <lineage>
        <taxon>Bacteria</taxon>
        <taxon>Pseudomonadati</taxon>
        <taxon>Pseudomonadota</taxon>
        <taxon>Gammaproteobacteria</taxon>
        <taxon>Enterobacterales</taxon>
        <taxon>Erwiniaceae</taxon>
        <taxon>Tatumella</taxon>
    </lineage>
</organism>
<sequence>MKMSDFEVGKKYQESEVWGGMDSTYISLLSDGSYTVTNKYGEATAWTPNDLVSDSDNWIAID</sequence>
<name>A0A095TEF0_9GAMM</name>
<gene>
    <name evidence="1" type="ORF">HA49_08635</name>
</gene>
<proteinExistence type="predicted"/>
<accession>A0A095TEF0</accession>
<dbReference type="AlphaFoldDB" id="A0A095TEF0"/>
<reference evidence="1" key="1">
    <citation type="submission" date="2014-12" db="EMBL/GenBank/DDBJ databases">
        <title>The draft genome of the Tatumella morbirosei type strain, LMG23360T isolated from pineapple rot.</title>
        <authorList>
            <person name="Smits T.H."/>
            <person name="Palmer M."/>
            <person name="Venter S.N."/>
            <person name="Duffy B."/>
            <person name="Steenkamp E.T."/>
            <person name="Chan W.Y."/>
            <person name="Coutinho T.A."/>
            <person name="Coetzee M.P."/>
            <person name="De Maayer P."/>
        </authorList>
    </citation>
    <scope>NUCLEOTIDE SEQUENCE [LARGE SCALE GENOMIC DNA]</scope>
    <source>
        <strain evidence="1">LMG 23360</strain>
    </source>
</reference>
<dbReference type="EMBL" id="JPKR02000004">
    <property type="protein sequence ID" value="KGD75286.1"/>
    <property type="molecule type" value="Genomic_DNA"/>
</dbReference>
<evidence type="ECO:0000313" key="2">
    <source>
        <dbReference type="Proteomes" id="UP000029577"/>
    </source>
</evidence>
<keyword evidence="2" id="KW-1185">Reference proteome</keyword>
<dbReference type="Proteomes" id="UP000029577">
    <property type="component" value="Unassembled WGS sequence"/>
</dbReference>
<dbReference type="RefSeq" id="WP_038018934.1">
    <property type="nucleotide sequence ID" value="NZ_JPKR02000004.1"/>
</dbReference>
<protein>
    <submittedName>
        <fullName evidence="1">Uncharacterized protein</fullName>
    </submittedName>
</protein>
<comment type="caution">
    <text evidence="1">The sequence shown here is derived from an EMBL/GenBank/DDBJ whole genome shotgun (WGS) entry which is preliminary data.</text>
</comment>
<evidence type="ECO:0000313" key="1">
    <source>
        <dbReference type="EMBL" id="KGD75286.1"/>
    </source>
</evidence>